<dbReference type="Gene3D" id="1.20.1250.20">
    <property type="entry name" value="MFS general substrate transporter like domains"/>
    <property type="match status" value="1"/>
</dbReference>
<evidence type="ECO:0000313" key="9">
    <source>
        <dbReference type="EMBL" id="KAK6116709.1"/>
    </source>
</evidence>
<feature type="compositionally biased region" description="Basic and acidic residues" evidence="7">
    <location>
        <begin position="1"/>
        <end position="13"/>
    </location>
</feature>
<comment type="similarity">
    <text evidence="2">Belongs to the major facilitator superfamily. Proton-dependent oligopeptide transporter (POT/PTR) (TC 2.A.17) family.</text>
</comment>
<keyword evidence="5 8" id="KW-0472">Membrane</keyword>
<dbReference type="CDD" id="cd17414">
    <property type="entry name" value="MFS_NPF4"/>
    <property type="match status" value="1"/>
</dbReference>
<dbReference type="PANTHER" id="PTHR11654">
    <property type="entry name" value="OLIGOPEPTIDE TRANSPORTER-RELATED"/>
    <property type="match status" value="1"/>
</dbReference>
<evidence type="ECO:0000256" key="2">
    <source>
        <dbReference type="ARBA" id="ARBA00005982"/>
    </source>
</evidence>
<evidence type="ECO:0000256" key="6">
    <source>
        <dbReference type="ARBA" id="ARBA00044504"/>
    </source>
</evidence>
<reference evidence="9 10" key="1">
    <citation type="journal article" date="2021" name="Comput. Struct. Biotechnol. J.">
        <title>De novo genome assembly of the potent medicinal plant Rehmannia glutinosa using nanopore technology.</title>
        <authorList>
            <person name="Ma L."/>
            <person name="Dong C."/>
            <person name="Song C."/>
            <person name="Wang X."/>
            <person name="Zheng X."/>
            <person name="Niu Y."/>
            <person name="Chen S."/>
            <person name="Feng W."/>
        </authorList>
    </citation>
    <scope>NUCLEOTIDE SEQUENCE [LARGE SCALE GENOMIC DNA]</scope>
    <source>
        <strain evidence="9">DH-2019</strain>
    </source>
</reference>
<feature type="transmembrane region" description="Helical" evidence="8">
    <location>
        <begin position="152"/>
        <end position="172"/>
    </location>
</feature>
<keyword evidence="10" id="KW-1185">Reference proteome</keyword>
<feature type="transmembrane region" description="Helical" evidence="8">
    <location>
        <begin position="107"/>
        <end position="126"/>
    </location>
</feature>
<feature type="transmembrane region" description="Helical" evidence="8">
    <location>
        <begin position="455"/>
        <end position="476"/>
    </location>
</feature>
<organism evidence="9 10">
    <name type="scientific">Rehmannia glutinosa</name>
    <name type="common">Chinese foxglove</name>
    <dbReference type="NCBI Taxonomy" id="99300"/>
    <lineage>
        <taxon>Eukaryota</taxon>
        <taxon>Viridiplantae</taxon>
        <taxon>Streptophyta</taxon>
        <taxon>Embryophyta</taxon>
        <taxon>Tracheophyta</taxon>
        <taxon>Spermatophyta</taxon>
        <taxon>Magnoliopsida</taxon>
        <taxon>eudicotyledons</taxon>
        <taxon>Gunneridae</taxon>
        <taxon>Pentapetalae</taxon>
        <taxon>asterids</taxon>
        <taxon>lamiids</taxon>
        <taxon>Lamiales</taxon>
        <taxon>Orobanchaceae</taxon>
        <taxon>Rehmannieae</taxon>
        <taxon>Rehmannia</taxon>
    </lineage>
</organism>
<dbReference type="InterPro" id="IPR000109">
    <property type="entry name" value="POT_fam"/>
</dbReference>
<feature type="transmembrane region" description="Helical" evidence="8">
    <location>
        <begin position="538"/>
        <end position="556"/>
    </location>
</feature>
<dbReference type="Proteomes" id="UP001318860">
    <property type="component" value="Unassembled WGS sequence"/>
</dbReference>
<evidence type="ECO:0000256" key="3">
    <source>
        <dbReference type="ARBA" id="ARBA00022692"/>
    </source>
</evidence>
<feature type="transmembrane region" description="Helical" evidence="8">
    <location>
        <begin position="577"/>
        <end position="596"/>
    </location>
</feature>
<sequence>MDREETIREDSKGISESSSLHMSVDWRGRPCKPNKHGGMTAAVFVLGLQAFEMMAIAAVGNNLITYVLNEMHFSLSKSANTVTNFVGTVFLLSLFGGFLSDSYLGSFWTMLIFGFVELSGFILLSVQAHVEELRPGKCTATYCEEAQGYKAWIFYGALYLVALGSGCLKPNIISHGADQFSKQDNKQSKKLSTFFNCAYFAFCSGELVALTVLVWVQTHSGMDVGFGVSAAVMAVGLIFLISGSFIYRNSPPRGSIFTPIAQVFVAAISKRKQICPSNSEMLHRKLAVCSLLKQQHIINPNHPGRPYLTMFLDKACIKIQNGNNESPWRLCSVSQVEQVKILMSLVPIFACTIIFNTILAQLQTFSVQQGTSMNTHLTPHFRIPPASLQSIPYMMLIFNLLEYQWSPNFKRDCICSSLALQSIPYMMLIFVVPLYETAFVPLARRITQKDSGISPLQRIGTGLFIATFSMVSAAIIEHKRRNAALKLNETLSIFWIAPQFLIFGLSEMFTAVGLIEFFYKQSIQGMQSFLTAMTYCSYSFGFYLSSLLVSLVNRVTSTGNGEGWLSDNDLNKDRLDLFYWLLAALSLINFFNYLFWSKWYSCNPSVSHTPTRELAQDIEKQNPISTLNYNINN</sequence>
<dbReference type="SUPFAM" id="SSF103473">
    <property type="entry name" value="MFS general substrate transporter"/>
    <property type="match status" value="1"/>
</dbReference>
<feature type="transmembrane region" description="Helical" evidence="8">
    <location>
        <begin position="37"/>
        <end position="59"/>
    </location>
</feature>
<comment type="similarity">
    <text evidence="6">Belongs to the major facilitator superfamily. Phosphate:H(+) symporter (TC 2.A.1.9) family.</text>
</comment>
<dbReference type="InterPro" id="IPR036259">
    <property type="entry name" value="MFS_trans_sf"/>
</dbReference>
<evidence type="ECO:0000313" key="10">
    <source>
        <dbReference type="Proteomes" id="UP001318860"/>
    </source>
</evidence>
<evidence type="ECO:0000256" key="1">
    <source>
        <dbReference type="ARBA" id="ARBA00004141"/>
    </source>
</evidence>
<name>A0ABR0U2J6_REHGL</name>
<feature type="transmembrane region" description="Helical" evidence="8">
    <location>
        <begin position="193"/>
        <end position="216"/>
    </location>
</feature>
<gene>
    <name evidence="9" type="ORF">DH2020_049529</name>
</gene>
<keyword evidence="3 8" id="KW-0812">Transmembrane</keyword>
<feature type="transmembrane region" description="Helical" evidence="8">
    <location>
        <begin position="228"/>
        <end position="247"/>
    </location>
</feature>
<accession>A0ABR0U2J6</accession>
<feature type="transmembrane region" description="Helical" evidence="8">
    <location>
        <begin position="79"/>
        <end position="100"/>
    </location>
</feature>
<dbReference type="EMBL" id="JABTTQ020003484">
    <property type="protein sequence ID" value="KAK6116709.1"/>
    <property type="molecule type" value="Genomic_DNA"/>
</dbReference>
<feature type="region of interest" description="Disordered" evidence="7">
    <location>
        <begin position="1"/>
        <end position="21"/>
    </location>
</feature>
<evidence type="ECO:0000256" key="7">
    <source>
        <dbReference type="SAM" id="MobiDB-lite"/>
    </source>
</evidence>
<evidence type="ECO:0000256" key="5">
    <source>
        <dbReference type="ARBA" id="ARBA00023136"/>
    </source>
</evidence>
<evidence type="ECO:0000256" key="8">
    <source>
        <dbReference type="SAM" id="Phobius"/>
    </source>
</evidence>
<proteinExistence type="inferred from homology"/>
<feature type="transmembrane region" description="Helical" evidence="8">
    <location>
        <begin position="382"/>
        <end position="401"/>
    </location>
</feature>
<dbReference type="Pfam" id="PF00854">
    <property type="entry name" value="PTR2"/>
    <property type="match status" value="2"/>
</dbReference>
<evidence type="ECO:0000256" key="4">
    <source>
        <dbReference type="ARBA" id="ARBA00022989"/>
    </source>
</evidence>
<feature type="transmembrane region" description="Helical" evidence="8">
    <location>
        <begin position="496"/>
        <end position="518"/>
    </location>
</feature>
<comment type="caution">
    <text evidence="9">The sequence shown here is derived from an EMBL/GenBank/DDBJ whole genome shotgun (WGS) entry which is preliminary data.</text>
</comment>
<comment type="subcellular location">
    <subcellularLocation>
        <location evidence="1">Membrane</location>
        <topology evidence="1">Multi-pass membrane protein</topology>
    </subcellularLocation>
</comment>
<keyword evidence="4 8" id="KW-1133">Transmembrane helix</keyword>
<feature type="transmembrane region" description="Helical" evidence="8">
    <location>
        <begin position="341"/>
        <end position="362"/>
    </location>
</feature>
<protein>
    <submittedName>
        <fullName evidence="9">Uncharacterized protein</fullName>
    </submittedName>
</protein>
<feature type="transmembrane region" description="Helical" evidence="8">
    <location>
        <begin position="413"/>
        <end position="435"/>
    </location>
</feature>